<keyword evidence="8" id="KW-1185">Reference proteome</keyword>
<reference evidence="7 8" key="1">
    <citation type="submission" date="2023-01" db="EMBL/GenBank/DDBJ databases">
        <title>Vibrio sp. KJ40-1 sp.nov, isolated from marine algae.</title>
        <authorList>
            <person name="Butt M."/>
            <person name="Kim J.M.J."/>
            <person name="Jeon C.O.C."/>
        </authorList>
    </citation>
    <scope>NUCLEOTIDE SEQUENCE [LARGE SCALE GENOMIC DNA]</scope>
    <source>
        <strain evidence="7 8">KJ40-1</strain>
    </source>
</reference>
<dbReference type="Proteomes" id="UP001210678">
    <property type="component" value="Unassembled WGS sequence"/>
</dbReference>
<dbReference type="InterPro" id="IPR052165">
    <property type="entry name" value="Membrane_assoc_protease"/>
</dbReference>
<dbReference type="Pfam" id="PF01957">
    <property type="entry name" value="NfeD"/>
    <property type="match status" value="1"/>
</dbReference>
<keyword evidence="4 5" id="KW-0472">Membrane</keyword>
<sequence length="149" mass="16864">MIELLNQVNHWHWIAFGLVLLSGELLGTAGYFLWLGISAILVGIVFTLLPISWQLQWTTFASFSLVTTWGWWRYQHKKDVQSEADSSLNQREKQLVGKTTRLEQDVQKGNCRIRLGDTTWSARTHEDIAAGTLVKVIDVDGIVVTIEPA</sequence>
<feature type="transmembrane region" description="Helical" evidence="5">
    <location>
        <begin position="55"/>
        <end position="72"/>
    </location>
</feature>
<dbReference type="InterPro" id="IPR012340">
    <property type="entry name" value="NA-bd_OB-fold"/>
</dbReference>
<keyword evidence="3 5" id="KW-1133">Transmembrane helix</keyword>
<evidence type="ECO:0000313" key="7">
    <source>
        <dbReference type="EMBL" id="MDB1124559.1"/>
    </source>
</evidence>
<evidence type="ECO:0000259" key="6">
    <source>
        <dbReference type="Pfam" id="PF01957"/>
    </source>
</evidence>
<dbReference type="Gene3D" id="2.40.50.140">
    <property type="entry name" value="Nucleic acid-binding proteins"/>
    <property type="match status" value="1"/>
</dbReference>
<dbReference type="SUPFAM" id="SSF141322">
    <property type="entry name" value="NfeD domain-like"/>
    <property type="match status" value="1"/>
</dbReference>
<evidence type="ECO:0000256" key="4">
    <source>
        <dbReference type="ARBA" id="ARBA00023136"/>
    </source>
</evidence>
<evidence type="ECO:0000256" key="3">
    <source>
        <dbReference type="ARBA" id="ARBA00022989"/>
    </source>
</evidence>
<evidence type="ECO:0000256" key="1">
    <source>
        <dbReference type="ARBA" id="ARBA00004141"/>
    </source>
</evidence>
<evidence type="ECO:0000256" key="5">
    <source>
        <dbReference type="SAM" id="Phobius"/>
    </source>
</evidence>
<dbReference type="EMBL" id="JAQLOI010000001">
    <property type="protein sequence ID" value="MDB1124559.1"/>
    <property type="molecule type" value="Genomic_DNA"/>
</dbReference>
<dbReference type="RefSeq" id="WP_272137154.1">
    <property type="nucleotide sequence ID" value="NZ_JAQLOI010000001.1"/>
</dbReference>
<proteinExistence type="predicted"/>
<feature type="domain" description="NfeD-like C-terminal" evidence="6">
    <location>
        <begin position="93"/>
        <end position="148"/>
    </location>
</feature>
<protein>
    <submittedName>
        <fullName evidence="7">NfeD family protein</fullName>
    </submittedName>
</protein>
<keyword evidence="2 5" id="KW-0812">Transmembrane</keyword>
<dbReference type="PANTHER" id="PTHR33507">
    <property type="entry name" value="INNER MEMBRANE PROTEIN YBBJ"/>
    <property type="match status" value="1"/>
</dbReference>
<comment type="caution">
    <text evidence="7">The sequence shown here is derived from an EMBL/GenBank/DDBJ whole genome shotgun (WGS) entry which is preliminary data.</text>
</comment>
<evidence type="ECO:0000256" key="2">
    <source>
        <dbReference type="ARBA" id="ARBA00022692"/>
    </source>
</evidence>
<gene>
    <name evidence="7" type="ORF">PGX00_13215</name>
</gene>
<dbReference type="PANTHER" id="PTHR33507:SF3">
    <property type="entry name" value="INNER MEMBRANE PROTEIN YBBJ"/>
    <property type="match status" value="1"/>
</dbReference>
<organism evidence="7 8">
    <name type="scientific">Vibrio algarum</name>
    <dbReference type="NCBI Taxonomy" id="3020714"/>
    <lineage>
        <taxon>Bacteria</taxon>
        <taxon>Pseudomonadati</taxon>
        <taxon>Pseudomonadota</taxon>
        <taxon>Gammaproteobacteria</taxon>
        <taxon>Vibrionales</taxon>
        <taxon>Vibrionaceae</taxon>
        <taxon>Vibrio</taxon>
    </lineage>
</organism>
<name>A0ABT4YU60_9VIBR</name>
<comment type="subcellular location">
    <subcellularLocation>
        <location evidence="1">Membrane</location>
        <topology evidence="1">Multi-pass membrane protein</topology>
    </subcellularLocation>
</comment>
<dbReference type="InterPro" id="IPR002810">
    <property type="entry name" value="NfeD-like_C"/>
</dbReference>
<evidence type="ECO:0000313" key="8">
    <source>
        <dbReference type="Proteomes" id="UP001210678"/>
    </source>
</evidence>
<accession>A0ABT4YU60</accession>